<feature type="region of interest" description="Disordered" evidence="1">
    <location>
        <begin position="83"/>
        <end position="106"/>
    </location>
</feature>
<dbReference type="Proteomes" id="UP001385951">
    <property type="component" value="Unassembled WGS sequence"/>
</dbReference>
<gene>
    <name evidence="2" type="ORF">QCA50_003887</name>
</gene>
<keyword evidence="3" id="KW-1185">Reference proteome</keyword>
<sequence>MRDRIPEDIDNPFIDALKHQQPACVLIYDSLNVSCFTVLKMGYNLEETATTLLGKFDESKSLGKPHRKVGFNVIKTEKTQHTMNVRSEWDRKRRPQFESKRTTFFP</sequence>
<dbReference type="EMBL" id="JASBNA010000004">
    <property type="protein sequence ID" value="KAK7692262.1"/>
    <property type="molecule type" value="Genomic_DNA"/>
</dbReference>
<reference evidence="2 3" key="1">
    <citation type="submission" date="2022-09" db="EMBL/GenBank/DDBJ databases">
        <authorList>
            <person name="Palmer J.M."/>
        </authorList>
    </citation>
    <scope>NUCLEOTIDE SEQUENCE [LARGE SCALE GENOMIC DNA]</scope>
    <source>
        <strain evidence="2 3">DSM 7382</strain>
    </source>
</reference>
<evidence type="ECO:0000256" key="1">
    <source>
        <dbReference type="SAM" id="MobiDB-lite"/>
    </source>
</evidence>
<feature type="compositionally biased region" description="Basic and acidic residues" evidence="1">
    <location>
        <begin position="87"/>
        <end position="106"/>
    </location>
</feature>
<protein>
    <submittedName>
        <fullName evidence="2">Uncharacterized protein</fullName>
    </submittedName>
</protein>
<organism evidence="2 3">
    <name type="scientific">Cerrena zonata</name>
    <dbReference type="NCBI Taxonomy" id="2478898"/>
    <lineage>
        <taxon>Eukaryota</taxon>
        <taxon>Fungi</taxon>
        <taxon>Dikarya</taxon>
        <taxon>Basidiomycota</taxon>
        <taxon>Agaricomycotina</taxon>
        <taxon>Agaricomycetes</taxon>
        <taxon>Polyporales</taxon>
        <taxon>Cerrenaceae</taxon>
        <taxon>Cerrena</taxon>
    </lineage>
</organism>
<dbReference type="AlphaFoldDB" id="A0AAW0GQM0"/>
<evidence type="ECO:0000313" key="3">
    <source>
        <dbReference type="Proteomes" id="UP001385951"/>
    </source>
</evidence>
<evidence type="ECO:0000313" key="2">
    <source>
        <dbReference type="EMBL" id="KAK7692262.1"/>
    </source>
</evidence>
<name>A0AAW0GQM0_9APHY</name>
<comment type="caution">
    <text evidence="2">The sequence shown here is derived from an EMBL/GenBank/DDBJ whole genome shotgun (WGS) entry which is preliminary data.</text>
</comment>
<accession>A0AAW0GQM0</accession>
<proteinExistence type="predicted"/>